<evidence type="ECO:0000259" key="12">
    <source>
        <dbReference type="PROSITE" id="PS50111"/>
    </source>
</evidence>
<evidence type="ECO:0000256" key="10">
    <source>
        <dbReference type="PROSITE-ProRule" id="PRU00284"/>
    </source>
</evidence>
<evidence type="ECO:0000256" key="2">
    <source>
        <dbReference type="ARBA" id="ARBA00022475"/>
    </source>
</evidence>
<evidence type="ECO:0000256" key="3">
    <source>
        <dbReference type="ARBA" id="ARBA00022481"/>
    </source>
</evidence>
<dbReference type="InterPro" id="IPR004089">
    <property type="entry name" value="MCPsignal_dom"/>
</dbReference>
<dbReference type="SMART" id="SM00283">
    <property type="entry name" value="MA"/>
    <property type="match status" value="1"/>
</dbReference>
<dbReference type="PROSITE" id="PS50111">
    <property type="entry name" value="CHEMOTAXIS_TRANSDUC_2"/>
    <property type="match status" value="1"/>
</dbReference>
<dbReference type="GO" id="GO:0004888">
    <property type="term" value="F:transmembrane signaling receptor activity"/>
    <property type="evidence" value="ECO:0007669"/>
    <property type="project" value="InterPro"/>
</dbReference>
<evidence type="ECO:0000313" key="14">
    <source>
        <dbReference type="EMBL" id="AKK01002.1"/>
    </source>
</evidence>
<evidence type="ECO:0000313" key="15">
    <source>
        <dbReference type="Proteomes" id="UP000035212"/>
    </source>
</evidence>
<dbReference type="Gene3D" id="1.10.287.950">
    <property type="entry name" value="Methyl-accepting chemotaxis protein"/>
    <property type="match status" value="1"/>
</dbReference>
<dbReference type="PATRIC" id="fig|587753.11.peg.4952"/>
<evidence type="ECO:0000256" key="5">
    <source>
        <dbReference type="ARBA" id="ARBA00022692"/>
    </source>
</evidence>
<comment type="subcellular location">
    <subcellularLocation>
        <location evidence="1">Cell membrane</location>
        <topology evidence="1">Multi-pass membrane protein</topology>
    </subcellularLocation>
</comment>
<dbReference type="GO" id="GO:0007165">
    <property type="term" value="P:signal transduction"/>
    <property type="evidence" value="ECO:0007669"/>
    <property type="project" value="UniProtKB-KW"/>
</dbReference>
<evidence type="ECO:0000256" key="6">
    <source>
        <dbReference type="ARBA" id="ARBA00022989"/>
    </source>
</evidence>
<dbReference type="GO" id="GO:0006935">
    <property type="term" value="P:chemotaxis"/>
    <property type="evidence" value="ECO:0007669"/>
    <property type="project" value="UniProtKB-KW"/>
</dbReference>
<evidence type="ECO:0000256" key="7">
    <source>
        <dbReference type="ARBA" id="ARBA00023136"/>
    </source>
</evidence>
<name>A0A0G3GQC8_9PSED</name>
<comment type="similarity">
    <text evidence="9">Belongs to the methyl-accepting chemotaxis (MCP) protein family.</text>
</comment>
<protein>
    <submittedName>
        <fullName evidence="14">Chemotaxis protein</fullName>
    </submittedName>
</protein>
<gene>
    <name evidence="14" type="ORF">VM99_24140</name>
</gene>
<evidence type="ECO:0000256" key="8">
    <source>
        <dbReference type="ARBA" id="ARBA00023224"/>
    </source>
</evidence>
<keyword evidence="8 10" id="KW-0807">Transducer</keyword>
<dbReference type="SMART" id="SM00304">
    <property type="entry name" value="HAMP"/>
    <property type="match status" value="2"/>
</dbReference>
<dbReference type="CDD" id="cd06225">
    <property type="entry name" value="HAMP"/>
    <property type="match status" value="1"/>
</dbReference>
<keyword evidence="3" id="KW-0488">Methylation</keyword>
<sequence>MNLRMLNLASRSALCFGIFCALIFCFGMFALRQTSTLSEAEKKVEENIVPSFKVLGLLDREFMSVRNSNSKLRNAAESELVRSISLKEVVESQGLIRKYLSELAGLVVTPQGQVVLASLGKSVAEFELLQKQYLSFIAAGDYASAIKYGDEEVRNAALKVASSVEALRDSNDAKAKAAGEAADAAYNQTVTMVFVFITLSLLATVLLAWMYTRSLTLPMRESLLIAERIAANDFSNEIKVQARDEMGRLVAALSTMQGNLRDTIIQISDSSSQLAATSEEMHAVTEEASRGLMRQNNEIEMAATAITEMSSAVDEVAGNAAGASTAASQTSRTAMDGRVKVDDTVDAINMMVGSVESTSASVKGLAIKATDISKVLDVIRAVAQQTNLLALNAAIEAARAGEAGRGFAVVADEVRALAHRTQESTSEIEQMISTIQTGSNEAVMAMEQTSLQATNTLALARSAGLALAEITESIEHINERNVQIATAAEQQSQVARQIDSSLVSIRDLSIQSAAGSHQTSVASGELSELAVNLNHLVKRFKI</sequence>
<dbReference type="PRINTS" id="PR00260">
    <property type="entry name" value="CHEMTRNSDUCR"/>
</dbReference>
<dbReference type="InterPro" id="IPR024478">
    <property type="entry name" value="HlyB_4HB_MCP"/>
</dbReference>
<proteinExistence type="inferred from homology"/>
<dbReference type="InterPro" id="IPR003660">
    <property type="entry name" value="HAMP_dom"/>
</dbReference>
<keyword evidence="4" id="KW-0145">Chemotaxis</keyword>
<dbReference type="GO" id="GO:0005886">
    <property type="term" value="C:plasma membrane"/>
    <property type="evidence" value="ECO:0007669"/>
    <property type="project" value="UniProtKB-SubCell"/>
</dbReference>
<keyword evidence="5 11" id="KW-0812">Transmembrane</keyword>
<dbReference type="PANTHER" id="PTHR32089">
    <property type="entry name" value="METHYL-ACCEPTING CHEMOTAXIS PROTEIN MCPB"/>
    <property type="match status" value="1"/>
</dbReference>
<evidence type="ECO:0000259" key="13">
    <source>
        <dbReference type="PROSITE" id="PS50885"/>
    </source>
</evidence>
<keyword evidence="2" id="KW-1003">Cell membrane</keyword>
<dbReference type="InterPro" id="IPR004090">
    <property type="entry name" value="Chemotax_Me-accpt_rcpt"/>
</dbReference>
<evidence type="ECO:0000256" key="11">
    <source>
        <dbReference type="SAM" id="Phobius"/>
    </source>
</evidence>
<dbReference type="PANTHER" id="PTHR32089:SF120">
    <property type="entry name" value="METHYL-ACCEPTING CHEMOTAXIS PROTEIN TLPQ"/>
    <property type="match status" value="1"/>
</dbReference>
<reference evidence="14 15" key="1">
    <citation type="journal article" date="2015" name="Stand. Genomic Sci.">
        <title>Complete genome of Pseudomonas chlororaphis strain UFB2, a soil bacterium with antibacterial activity against bacterial canker pathogen of tomato.</title>
        <authorList>
            <person name="Deng P."/>
            <person name="Wang X."/>
            <person name="Baird S.M."/>
            <person name="Lu S.E."/>
        </authorList>
    </citation>
    <scope>NUCLEOTIDE SEQUENCE [LARGE SCALE GENOMIC DNA]</scope>
    <source>
        <strain evidence="14 15">UFB2</strain>
    </source>
</reference>
<dbReference type="Pfam" id="PF12729">
    <property type="entry name" value="4HB_MCP_1"/>
    <property type="match status" value="1"/>
</dbReference>
<reference evidence="15" key="2">
    <citation type="submission" date="2015-03" db="EMBL/GenBank/DDBJ databases">
        <authorList>
            <person name="Deng P."/>
            <person name="Lu S."/>
        </authorList>
    </citation>
    <scope>NUCLEOTIDE SEQUENCE [LARGE SCALE GENOMIC DNA]</scope>
    <source>
        <strain evidence="15">UFB2</strain>
    </source>
</reference>
<dbReference type="SUPFAM" id="SSF58104">
    <property type="entry name" value="Methyl-accepting chemotaxis protein (MCP) signaling domain"/>
    <property type="match status" value="1"/>
</dbReference>
<dbReference type="FunFam" id="1.10.287.950:FF:000001">
    <property type="entry name" value="Methyl-accepting chemotaxis sensory transducer"/>
    <property type="match status" value="1"/>
</dbReference>
<organism evidence="14 15">
    <name type="scientific">Pseudomonas chlororaphis</name>
    <dbReference type="NCBI Taxonomy" id="587753"/>
    <lineage>
        <taxon>Bacteria</taxon>
        <taxon>Pseudomonadati</taxon>
        <taxon>Pseudomonadota</taxon>
        <taxon>Gammaproteobacteria</taxon>
        <taxon>Pseudomonadales</taxon>
        <taxon>Pseudomonadaceae</taxon>
        <taxon>Pseudomonas</taxon>
    </lineage>
</organism>
<keyword evidence="7 11" id="KW-0472">Membrane</keyword>
<feature type="domain" description="Methyl-accepting transducer" evidence="12">
    <location>
        <begin position="270"/>
        <end position="506"/>
    </location>
</feature>
<evidence type="ECO:0000256" key="4">
    <source>
        <dbReference type="ARBA" id="ARBA00022500"/>
    </source>
</evidence>
<dbReference type="Pfam" id="PF00672">
    <property type="entry name" value="HAMP"/>
    <property type="match status" value="1"/>
</dbReference>
<dbReference type="Pfam" id="PF00015">
    <property type="entry name" value="MCPsignal"/>
    <property type="match status" value="1"/>
</dbReference>
<feature type="transmembrane region" description="Helical" evidence="11">
    <location>
        <begin position="190"/>
        <end position="211"/>
    </location>
</feature>
<accession>A0A0G3GQC8</accession>
<dbReference type="PROSITE" id="PS50885">
    <property type="entry name" value="HAMP"/>
    <property type="match status" value="1"/>
</dbReference>
<evidence type="ECO:0000256" key="9">
    <source>
        <dbReference type="ARBA" id="ARBA00029447"/>
    </source>
</evidence>
<dbReference type="EMBL" id="CP011020">
    <property type="protein sequence ID" value="AKK01002.1"/>
    <property type="molecule type" value="Genomic_DNA"/>
</dbReference>
<feature type="domain" description="HAMP" evidence="13">
    <location>
        <begin position="213"/>
        <end position="265"/>
    </location>
</feature>
<dbReference type="Proteomes" id="UP000035212">
    <property type="component" value="Chromosome"/>
</dbReference>
<evidence type="ECO:0000256" key="1">
    <source>
        <dbReference type="ARBA" id="ARBA00004651"/>
    </source>
</evidence>
<dbReference type="CDD" id="cd11386">
    <property type="entry name" value="MCP_signal"/>
    <property type="match status" value="1"/>
</dbReference>
<dbReference type="AlphaFoldDB" id="A0A0G3GQC8"/>
<keyword evidence="6 11" id="KW-1133">Transmembrane helix</keyword>